<gene>
    <name evidence="1" type="ORF">BDN70DRAFT_895111</name>
</gene>
<dbReference type="OrthoDB" id="3365698at2759"/>
<evidence type="ECO:0000313" key="2">
    <source>
        <dbReference type="Proteomes" id="UP000807469"/>
    </source>
</evidence>
<evidence type="ECO:0000313" key="1">
    <source>
        <dbReference type="EMBL" id="KAF9479249.1"/>
    </source>
</evidence>
<dbReference type="Proteomes" id="UP000807469">
    <property type="component" value="Unassembled WGS sequence"/>
</dbReference>
<evidence type="ECO:0008006" key="3">
    <source>
        <dbReference type="Google" id="ProtNLM"/>
    </source>
</evidence>
<name>A0A9P5Z352_9AGAR</name>
<dbReference type="EMBL" id="MU155217">
    <property type="protein sequence ID" value="KAF9479249.1"/>
    <property type="molecule type" value="Genomic_DNA"/>
</dbReference>
<keyword evidence="2" id="KW-1185">Reference proteome</keyword>
<comment type="caution">
    <text evidence="1">The sequence shown here is derived from an EMBL/GenBank/DDBJ whole genome shotgun (WGS) entry which is preliminary data.</text>
</comment>
<protein>
    <recommendedName>
        <fullName evidence="3">F-box domain-containing protein</fullName>
    </recommendedName>
</protein>
<accession>A0A9P5Z352</accession>
<reference evidence="1" key="1">
    <citation type="submission" date="2020-11" db="EMBL/GenBank/DDBJ databases">
        <authorList>
            <consortium name="DOE Joint Genome Institute"/>
            <person name="Ahrendt S."/>
            <person name="Riley R."/>
            <person name="Andreopoulos W."/>
            <person name="Labutti K."/>
            <person name="Pangilinan J."/>
            <person name="Ruiz-Duenas F.J."/>
            <person name="Barrasa J.M."/>
            <person name="Sanchez-Garcia M."/>
            <person name="Camarero S."/>
            <person name="Miyauchi S."/>
            <person name="Serrano A."/>
            <person name="Linde D."/>
            <person name="Babiker R."/>
            <person name="Drula E."/>
            <person name="Ayuso-Fernandez I."/>
            <person name="Pacheco R."/>
            <person name="Padilla G."/>
            <person name="Ferreira P."/>
            <person name="Barriuso J."/>
            <person name="Kellner H."/>
            <person name="Castanera R."/>
            <person name="Alfaro M."/>
            <person name="Ramirez L."/>
            <person name="Pisabarro A.G."/>
            <person name="Kuo A."/>
            <person name="Tritt A."/>
            <person name="Lipzen A."/>
            <person name="He G."/>
            <person name="Yan M."/>
            <person name="Ng V."/>
            <person name="Cullen D."/>
            <person name="Martin F."/>
            <person name="Rosso M.-N."/>
            <person name="Henrissat B."/>
            <person name="Hibbett D."/>
            <person name="Martinez A.T."/>
            <person name="Grigoriev I.V."/>
        </authorList>
    </citation>
    <scope>NUCLEOTIDE SEQUENCE</scope>
    <source>
        <strain evidence="1">CIRM-BRFM 674</strain>
    </source>
</reference>
<proteinExistence type="predicted"/>
<sequence length="384" mass="44018">MPNLSQSSIKNLNYDVLQEIFYHCLPDYPLENFHTRTHSMQMVLCQICSFWRSVALTTPKLWSHLCYILGYTLAPMEVPDSLPPTLVFRTKQIEYLQWWNKNRGSIPPFLAISMKIIYYEPAQYSSDASSWVDGGSDAVASVIKYFTSAQYLETDKTFWDVIHCIMGREDQIMFPNVCSLVQMSMKDPLFLDVSRIGSEDVARDIFPSIRHLSLESGRGSIRYTASLSFPSHWSILTHVSFNIDASVGFWCRFIRYVPTLQSAYLVSFDSSDFTVPVEYTQSHLTTLFMESRNFSLQPSLLFSRLHLPALQELTLSFSTFAWYDNEKMELFTILKSTPNISMLSLRNGCPNFADPLGSIEPLWKYAPLLVHLLLDVSDGMIGEI</sequence>
<dbReference type="AlphaFoldDB" id="A0A9P5Z352"/>
<organism evidence="1 2">
    <name type="scientific">Pholiota conissans</name>
    <dbReference type="NCBI Taxonomy" id="109636"/>
    <lineage>
        <taxon>Eukaryota</taxon>
        <taxon>Fungi</taxon>
        <taxon>Dikarya</taxon>
        <taxon>Basidiomycota</taxon>
        <taxon>Agaricomycotina</taxon>
        <taxon>Agaricomycetes</taxon>
        <taxon>Agaricomycetidae</taxon>
        <taxon>Agaricales</taxon>
        <taxon>Agaricineae</taxon>
        <taxon>Strophariaceae</taxon>
        <taxon>Pholiota</taxon>
    </lineage>
</organism>